<organism evidence="1 2">
    <name type="scientific">Glomus cerebriforme</name>
    <dbReference type="NCBI Taxonomy" id="658196"/>
    <lineage>
        <taxon>Eukaryota</taxon>
        <taxon>Fungi</taxon>
        <taxon>Fungi incertae sedis</taxon>
        <taxon>Mucoromycota</taxon>
        <taxon>Glomeromycotina</taxon>
        <taxon>Glomeromycetes</taxon>
        <taxon>Glomerales</taxon>
        <taxon>Glomeraceae</taxon>
        <taxon>Glomus</taxon>
    </lineage>
</organism>
<dbReference type="EMBL" id="QKYT01000065">
    <property type="protein sequence ID" value="RIA95232.1"/>
    <property type="molecule type" value="Genomic_DNA"/>
</dbReference>
<proteinExistence type="predicted"/>
<evidence type="ECO:0000313" key="2">
    <source>
        <dbReference type="Proteomes" id="UP000265703"/>
    </source>
</evidence>
<comment type="caution">
    <text evidence="1">The sequence shown here is derived from an EMBL/GenBank/DDBJ whole genome shotgun (WGS) entry which is preliminary data.</text>
</comment>
<name>A0A397TBG4_9GLOM</name>
<dbReference type="AlphaFoldDB" id="A0A397TBG4"/>
<reference evidence="1 2" key="1">
    <citation type="submission" date="2018-06" db="EMBL/GenBank/DDBJ databases">
        <title>Comparative genomics reveals the genomic features of Rhizophagus irregularis, R. cerebriforme, R. diaphanum and Gigaspora rosea, and their symbiotic lifestyle signature.</title>
        <authorList>
            <person name="Morin E."/>
            <person name="San Clemente H."/>
            <person name="Chen E.C.H."/>
            <person name="De La Providencia I."/>
            <person name="Hainaut M."/>
            <person name="Kuo A."/>
            <person name="Kohler A."/>
            <person name="Murat C."/>
            <person name="Tang N."/>
            <person name="Roy S."/>
            <person name="Loubradou J."/>
            <person name="Henrissat B."/>
            <person name="Grigoriev I.V."/>
            <person name="Corradi N."/>
            <person name="Roux C."/>
            <person name="Martin F.M."/>
        </authorList>
    </citation>
    <scope>NUCLEOTIDE SEQUENCE [LARGE SCALE GENOMIC DNA]</scope>
    <source>
        <strain evidence="1 2">DAOM 227022</strain>
    </source>
</reference>
<accession>A0A397TBG4</accession>
<dbReference type="Proteomes" id="UP000265703">
    <property type="component" value="Unassembled WGS sequence"/>
</dbReference>
<protein>
    <submittedName>
        <fullName evidence="1">Uncharacterized protein</fullName>
    </submittedName>
</protein>
<evidence type="ECO:0000313" key="1">
    <source>
        <dbReference type="EMBL" id="RIA95232.1"/>
    </source>
</evidence>
<gene>
    <name evidence="1" type="ORF">C1645_816964</name>
</gene>
<keyword evidence="2" id="KW-1185">Reference proteome</keyword>
<dbReference type="OrthoDB" id="2407563at2759"/>
<sequence>MAYEEVLFLVVFIGKKKYFGISYKDTLNLKSERAMDINNDQSLHDIAKDILRDAIINPKQWDFEQFIKTDA</sequence>